<dbReference type="OMA" id="GALNCEN"/>
<dbReference type="Pfam" id="PF24764">
    <property type="entry name" value="rva_4"/>
    <property type="match status" value="1"/>
</dbReference>
<dbReference type="AlphaFoldDB" id="A0A1X7TQP4"/>
<dbReference type="eggNOG" id="ENOG502QSMG">
    <property type="taxonomic scope" value="Eukaryota"/>
</dbReference>
<feature type="region of interest" description="Disordered" evidence="1">
    <location>
        <begin position="1"/>
        <end position="27"/>
    </location>
</feature>
<evidence type="ECO:0000256" key="1">
    <source>
        <dbReference type="SAM" id="MobiDB-lite"/>
    </source>
</evidence>
<gene>
    <name evidence="3" type="primary">109586461</name>
</gene>
<keyword evidence="4" id="KW-1185">Reference proteome</keyword>
<dbReference type="KEGG" id="aqu:109586461"/>
<dbReference type="OrthoDB" id="2686689at2759"/>
<evidence type="ECO:0000259" key="2">
    <source>
        <dbReference type="PROSITE" id="PS50994"/>
    </source>
</evidence>
<dbReference type="InterPro" id="IPR058913">
    <property type="entry name" value="Integrase_dom_put"/>
</dbReference>
<organism evidence="3">
    <name type="scientific">Amphimedon queenslandica</name>
    <name type="common">Sponge</name>
    <dbReference type="NCBI Taxonomy" id="400682"/>
    <lineage>
        <taxon>Eukaryota</taxon>
        <taxon>Metazoa</taxon>
        <taxon>Porifera</taxon>
        <taxon>Demospongiae</taxon>
        <taxon>Heteroscleromorpha</taxon>
        <taxon>Haplosclerida</taxon>
        <taxon>Niphatidae</taxon>
        <taxon>Amphimedon</taxon>
    </lineage>
</organism>
<sequence>MAATTGPDSFVDSPADSGTDSSDADSNVAVLKGRPRVAIDKERLQYLRSLKFTWEEIGNLMGASSKTVQRRAKEWNMKTFSVISDDELDEIISQFPHYGEVMLRGHLHSQKVFIQRSRMRESINRVRGHQAIAQPIRRRSYCVAGPNSLWHLDGNHKLIKWRLVVHGAIDGFTRLITFLKCSDNNRSSTVLESFIKASSEYGIPSRVRTDHGGENIRVWEYMEETRGPNRGSYIAGSSVHNCRIERLWRDVYAAVLSIYHMIFQDLEQMGALNCENIADIFALHFIFVPRINHSLKLFQNSWNSHPLSTENNKSPLQLYHRHSMETLFDETVNPLIYGRNSESSEDEMADGIDDTAETMTIPDTHIPLSEGSLRQLHAAINPLASCDDNGKQLYISAIGLIFVLMQNDGLL</sequence>
<dbReference type="InterPro" id="IPR036397">
    <property type="entry name" value="RNaseH_sf"/>
</dbReference>
<dbReference type="EnsemblMetazoa" id="Aqu2.1.17419_001">
    <property type="protein sequence ID" value="Aqu2.1.17419_001"/>
    <property type="gene ID" value="Aqu2.1.17419"/>
</dbReference>
<proteinExistence type="predicted"/>
<evidence type="ECO:0000313" key="3">
    <source>
        <dbReference type="EnsemblMetazoa" id="Aqu2.1.17419_001"/>
    </source>
</evidence>
<dbReference type="GO" id="GO:0003676">
    <property type="term" value="F:nucleic acid binding"/>
    <property type="evidence" value="ECO:0007669"/>
    <property type="project" value="InterPro"/>
</dbReference>
<protein>
    <recommendedName>
        <fullName evidence="2">Integrase catalytic domain-containing protein</fullName>
    </recommendedName>
</protein>
<accession>A0A1X7TQP4</accession>
<dbReference type="InterPro" id="IPR012337">
    <property type="entry name" value="RNaseH-like_sf"/>
</dbReference>
<reference evidence="3" key="2">
    <citation type="submission" date="2017-05" db="UniProtKB">
        <authorList>
            <consortium name="EnsemblMetazoa"/>
        </authorList>
    </citation>
    <scope>IDENTIFICATION</scope>
</reference>
<dbReference type="PANTHER" id="PTHR46791">
    <property type="entry name" value="EXPRESSED PROTEIN"/>
    <property type="match status" value="1"/>
</dbReference>
<feature type="domain" description="Integrase catalytic" evidence="2">
    <location>
        <begin position="142"/>
        <end position="323"/>
    </location>
</feature>
<reference evidence="4" key="1">
    <citation type="journal article" date="2010" name="Nature">
        <title>The Amphimedon queenslandica genome and the evolution of animal complexity.</title>
        <authorList>
            <person name="Srivastava M."/>
            <person name="Simakov O."/>
            <person name="Chapman J."/>
            <person name="Fahey B."/>
            <person name="Gauthier M.E."/>
            <person name="Mitros T."/>
            <person name="Richards G.S."/>
            <person name="Conaco C."/>
            <person name="Dacre M."/>
            <person name="Hellsten U."/>
            <person name="Larroux C."/>
            <person name="Putnam N.H."/>
            <person name="Stanke M."/>
            <person name="Adamska M."/>
            <person name="Darling A."/>
            <person name="Degnan S.M."/>
            <person name="Oakley T.H."/>
            <person name="Plachetzki D.C."/>
            <person name="Zhai Y."/>
            <person name="Adamski M."/>
            <person name="Calcino A."/>
            <person name="Cummins S.F."/>
            <person name="Goodstein D.M."/>
            <person name="Harris C."/>
            <person name="Jackson D.J."/>
            <person name="Leys S.P."/>
            <person name="Shu S."/>
            <person name="Woodcroft B.J."/>
            <person name="Vervoort M."/>
            <person name="Kosik K.S."/>
            <person name="Manning G."/>
            <person name="Degnan B.M."/>
            <person name="Rokhsar D.S."/>
        </authorList>
    </citation>
    <scope>NUCLEOTIDE SEQUENCE [LARGE SCALE GENOMIC DNA]</scope>
</reference>
<dbReference type="Gene3D" id="3.30.420.10">
    <property type="entry name" value="Ribonuclease H-like superfamily/Ribonuclease H"/>
    <property type="match status" value="1"/>
</dbReference>
<dbReference type="GO" id="GO:0015074">
    <property type="term" value="P:DNA integration"/>
    <property type="evidence" value="ECO:0007669"/>
    <property type="project" value="InterPro"/>
</dbReference>
<dbReference type="InParanoid" id="A0A1X7TQP4"/>
<dbReference type="Proteomes" id="UP000007879">
    <property type="component" value="Unassembled WGS sequence"/>
</dbReference>
<evidence type="ECO:0000313" key="4">
    <source>
        <dbReference type="Proteomes" id="UP000007879"/>
    </source>
</evidence>
<dbReference type="SUPFAM" id="SSF53098">
    <property type="entry name" value="Ribonuclease H-like"/>
    <property type="match status" value="1"/>
</dbReference>
<name>A0A1X7TQP4_AMPQE</name>
<dbReference type="EnsemblMetazoa" id="XM_020002652.1">
    <property type="protein sequence ID" value="XP_019858211.1"/>
    <property type="gene ID" value="LOC109586461"/>
</dbReference>
<dbReference type="PROSITE" id="PS50994">
    <property type="entry name" value="INTEGRASE"/>
    <property type="match status" value="1"/>
</dbReference>
<dbReference type="InterPro" id="IPR001584">
    <property type="entry name" value="Integrase_cat-core"/>
</dbReference>
<dbReference type="PANTHER" id="PTHR46791:SF5">
    <property type="entry name" value="CLR5 DOMAIN-CONTAINING PROTEIN-RELATED"/>
    <property type="match status" value="1"/>
</dbReference>
<feature type="compositionally biased region" description="Low complexity" evidence="1">
    <location>
        <begin position="12"/>
        <end position="26"/>
    </location>
</feature>